<accession>A0ACD0NSQ2</accession>
<dbReference type="Proteomes" id="UP000245626">
    <property type="component" value="Unassembled WGS sequence"/>
</dbReference>
<protein>
    <submittedName>
        <fullName evidence="1">Uncharacterized protein</fullName>
    </submittedName>
</protein>
<reference evidence="1 2" key="1">
    <citation type="journal article" date="2018" name="Mol. Biol. Evol.">
        <title>Broad Genomic Sampling Reveals a Smut Pathogenic Ancestry of the Fungal Clade Ustilaginomycotina.</title>
        <authorList>
            <person name="Kijpornyongpan T."/>
            <person name="Mondo S.J."/>
            <person name="Barry K."/>
            <person name="Sandor L."/>
            <person name="Lee J."/>
            <person name="Lipzen A."/>
            <person name="Pangilinan J."/>
            <person name="LaButti K."/>
            <person name="Hainaut M."/>
            <person name="Henrissat B."/>
            <person name="Grigoriev I.V."/>
            <person name="Spatafora J.W."/>
            <person name="Aime M.C."/>
        </authorList>
    </citation>
    <scope>NUCLEOTIDE SEQUENCE [LARGE SCALE GENOMIC DNA]</scope>
    <source>
        <strain evidence="1 2">SA 807</strain>
    </source>
</reference>
<evidence type="ECO:0000313" key="1">
    <source>
        <dbReference type="EMBL" id="PWN48841.1"/>
    </source>
</evidence>
<keyword evidence="2" id="KW-1185">Reference proteome</keyword>
<organism evidence="1 2">
    <name type="scientific">Violaceomyces palustris</name>
    <dbReference type="NCBI Taxonomy" id="1673888"/>
    <lineage>
        <taxon>Eukaryota</taxon>
        <taxon>Fungi</taxon>
        <taxon>Dikarya</taxon>
        <taxon>Basidiomycota</taxon>
        <taxon>Ustilaginomycotina</taxon>
        <taxon>Ustilaginomycetes</taxon>
        <taxon>Violaceomycetales</taxon>
        <taxon>Violaceomycetaceae</taxon>
        <taxon>Violaceomyces</taxon>
    </lineage>
</organism>
<proteinExistence type="predicted"/>
<dbReference type="EMBL" id="KZ820135">
    <property type="protein sequence ID" value="PWN48841.1"/>
    <property type="molecule type" value="Genomic_DNA"/>
</dbReference>
<name>A0ACD0NSQ2_9BASI</name>
<gene>
    <name evidence="1" type="ORF">IE53DRAFT_388958</name>
</gene>
<evidence type="ECO:0000313" key="2">
    <source>
        <dbReference type="Proteomes" id="UP000245626"/>
    </source>
</evidence>
<sequence length="517" mass="57885">MVSGFAHAPITKGIILLSSVSTLLVSLFRLKHYSHLQVVPHITVYQQYWRLLTCQLAYSNSSELFLSTLLLYNASRSLERTFGSRKFGSFVLITTIIYTALLSVALLTLSWGPLRDVGFLPKQLTEQGRIPGGNFALIFSILHQHSRVVPDLWMIEVGRLRLGDRAVRIWSLGLLLALSQPSMTPLILLLAIASSKIYRSDLLLSSQLKSHRIPRKVHWSLSKVLGPMIGSTRLPTRSWRVEPPRTRTMEERKRRSEKLRRIYFENVGESSYSRGGGGFSFSIASSIHGRRINNDTTGAALLGRQGREEGERRQDQMDRQRSSTSMTSRSLPFGRRWTTDQDLTNLAPRNTDPSSHGMAREEDQQTPPPTTESGGFEETPTRRRHRLENARIQILQEVQRLERLIHPRVVSGTRRGEGEGESSGGGDPESPNPIGIPLHPNAVGGGREILESLESVGLTEYLSQIVRATETGINETNISNLSSMFPDSSRDEIVTSLQMSNGSTEGAIERLLMRVRE</sequence>